<reference evidence="2 3" key="1">
    <citation type="submission" date="2024-10" db="EMBL/GenBank/DDBJ databases">
        <authorList>
            <person name="Kim D."/>
        </authorList>
    </citation>
    <scope>NUCLEOTIDE SEQUENCE [LARGE SCALE GENOMIC DNA]</scope>
    <source>
        <strain evidence="2">BH-2024</strain>
    </source>
</reference>
<gene>
    <name evidence="2" type="ORF">niasHT_023125</name>
</gene>
<dbReference type="EMBL" id="JBICBT010000995">
    <property type="protein sequence ID" value="KAL3088777.1"/>
    <property type="molecule type" value="Genomic_DNA"/>
</dbReference>
<proteinExistence type="predicted"/>
<comment type="caution">
    <text evidence="2">The sequence shown here is derived from an EMBL/GenBank/DDBJ whole genome shotgun (WGS) entry which is preliminary data.</text>
</comment>
<feature type="region of interest" description="Disordered" evidence="1">
    <location>
        <begin position="392"/>
        <end position="432"/>
    </location>
</feature>
<protein>
    <submittedName>
        <fullName evidence="2">Uncharacterized protein</fullName>
    </submittedName>
</protein>
<keyword evidence="3" id="KW-1185">Reference proteome</keyword>
<dbReference type="Proteomes" id="UP001620626">
    <property type="component" value="Unassembled WGS sequence"/>
</dbReference>
<dbReference type="AlphaFoldDB" id="A0ABD2JE33"/>
<evidence type="ECO:0000313" key="3">
    <source>
        <dbReference type="Proteomes" id="UP001620626"/>
    </source>
</evidence>
<organism evidence="2 3">
    <name type="scientific">Heterodera trifolii</name>
    <dbReference type="NCBI Taxonomy" id="157864"/>
    <lineage>
        <taxon>Eukaryota</taxon>
        <taxon>Metazoa</taxon>
        <taxon>Ecdysozoa</taxon>
        <taxon>Nematoda</taxon>
        <taxon>Chromadorea</taxon>
        <taxon>Rhabditida</taxon>
        <taxon>Tylenchina</taxon>
        <taxon>Tylenchomorpha</taxon>
        <taxon>Tylenchoidea</taxon>
        <taxon>Heteroderidae</taxon>
        <taxon>Heteroderinae</taxon>
        <taxon>Heterodera</taxon>
    </lineage>
</organism>
<evidence type="ECO:0000313" key="2">
    <source>
        <dbReference type="EMBL" id="KAL3088777.1"/>
    </source>
</evidence>
<sequence>MSLFDAIRLVFRKGRNMGLFTKGYLDQMLLIERAVVNLRNSYKVTVVNNAIWVVIYEECRLVHPELARFILNLEDLLNMEAFVDSRPANQPEVAAQREVSAPRRSLPFARISHGLSISPVTQREVAAHREVSARRNFPSGIISSELSVPRPPPRVKPPHPTVHNEPNYLVGHPVSREQNQFDYATIDPLQPVFDGIRLAFQNGHKNAWLMNTHLDQMLLIERAVVNLRNSYKVTKVNNAIWVVIRTNSRQEPDLAQFIFNLEGLLNMEAFQVRPGNQTEVSAPRRSLPLDKRSRVLSIPPPTQQGVSDHEKVSARRNFPFGIISSALSVPRPPPPSVKPPLPPVHKYVGGHQASFGPNQSDYASIDDQQQMALSRANETTVRLAVDDPVFFEQTSSQNAPRKFRSKNQINQSSEQQKKKEEKQQKKKPKWKF</sequence>
<accession>A0ABD2JE33</accession>
<evidence type="ECO:0000256" key="1">
    <source>
        <dbReference type="SAM" id="MobiDB-lite"/>
    </source>
</evidence>
<name>A0ABD2JE33_9BILA</name>